<evidence type="ECO:0000313" key="3">
    <source>
        <dbReference type="Proteomes" id="UP001154282"/>
    </source>
</evidence>
<name>A0AAV0LWM3_9ROSI</name>
<evidence type="ECO:0000313" key="2">
    <source>
        <dbReference type="EMBL" id="CAI0475526.1"/>
    </source>
</evidence>
<gene>
    <name evidence="1" type="ORF">LITE_LOCUS25771</name>
    <name evidence="2" type="ORF">LITE_LOCUS40435</name>
</gene>
<reference evidence="1" key="1">
    <citation type="submission" date="2022-08" db="EMBL/GenBank/DDBJ databases">
        <authorList>
            <person name="Gutierrez-Valencia J."/>
        </authorList>
    </citation>
    <scope>NUCLEOTIDE SEQUENCE</scope>
</reference>
<proteinExistence type="predicted"/>
<comment type="caution">
    <text evidence="1">The sequence shown here is derived from an EMBL/GenBank/DDBJ whole genome shotgun (WGS) entry which is preliminary data.</text>
</comment>
<dbReference type="EMBL" id="CAMGYJ010000009">
    <property type="protein sequence ID" value="CAI0475526.1"/>
    <property type="molecule type" value="Genomic_DNA"/>
</dbReference>
<organism evidence="1 3">
    <name type="scientific">Linum tenue</name>
    <dbReference type="NCBI Taxonomy" id="586396"/>
    <lineage>
        <taxon>Eukaryota</taxon>
        <taxon>Viridiplantae</taxon>
        <taxon>Streptophyta</taxon>
        <taxon>Embryophyta</taxon>
        <taxon>Tracheophyta</taxon>
        <taxon>Spermatophyta</taxon>
        <taxon>Magnoliopsida</taxon>
        <taxon>eudicotyledons</taxon>
        <taxon>Gunneridae</taxon>
        <taxon>Pentapetalae</taxon>
        <taxon>rosids</taxon>
        <taxon>fabids</taxon>
        <taxon>Malpighiales</taxon>
        <taxon>Linaceae</taxon>
        <taxon>Linum</taxon>
    </lineage>
</organism>
<protein>
    <submittedName>
        <fullName evidence="1">Uncharacterized protein</fullName>
    </submittedName>
</protein>
<accession>A0AAV0LWM3</accession>
<dbReference type="Proteomes" id="UP001154282">
    <property type="component" value="Unassembled WGS sequence"/>
</dbReference>
<evidence type="ECO:0000313" key="1">
    <source>
        <dbReference type="EMBL" id="CAI0438317.1"/>
    </source>
</evidence>
<dbReference type="EMBL" id="CAMGYJ010000006">
    <property type="protein sequence ID" value="CAI0438317.1"/>
    <property type="molecule type" value="Genomic_DNA"/>
</dbReference>
<keyword evidence="3" id="KW-1185">Reference proteome</keyword>
<dbReference type="AlphaFoldDB" id="A0AAV0LWM3"/>
<sequence>MARELRRWRLDFWFWKLTDLGEVLLIHLSRLYPLFPIKLWTWILGI</sequence>